<dbReference type="AlphaFoldDB" id="A0A2N7W698"/>
<protein>
    <submittedName>
        <fullName evidence="7">AI-2E family transporter</fullName>
    </submittedName>
</protein>
<evidence type="ECO:0000256" key="1">
    <source>
        <dbReference type="ARBA" id="ARBA00004141"/>
    </source>
</evidence>
<dbReference type="Pfam" id="PF01594">
    <property type="entry name" value="AI-2E_transport"/>
    <property type="match status" value="1"/>
</dbReference>
<evidence type="ECO:0000256" key="6">
    <source>
        <dbReference type="SAM" id="Phobius"/>
    </source>
</evidence>
<evidence type="ECO:0000313" key="7">
    <source>
        <dbReference type="EMBL" id="PMS24924.1"/>
    </source>
</evidence>
<feature type="transmembrane region" description="Helical" evidence="6">
    <location>
        <begin position="305"/>
        <end position="338"/>
    </location>
</feature>
<organism evidence="7 8">
    <name type="scientific">Trinickia soli</name>
    <dbReference type="NCBI Taxonomy" id="380675"/>
    <lineage>
        <taxon>Bacteria</taxon>
        <taxon>Pseudomonadati</taxon>
        <taxon>Pseudomonadota</taxon>
        <taxon>Betaproteobacteria</taxon>
        <taxon>Burkholderiales</taxon>
        <taxon>Burkholderiaceae</taxon>
        <taxon>Trinickia</taxon>
    </lineage>
</organism>
<proteinExistence type="inferred from homology"/>
<reference evidence="7 8" key="1">
    <citation type="submission" date="2018-01" db="EMBL/GenBank/DDBJ databases">
        <title>Whole genome analyses suggest that Burkholderia sensu lato contains two further novel genera in the rhizoxinica-symbiotica group Mycetohabitans gen. nov., and Trinickia gen. nov.: implications for the evolution of diazotrophy and nodulation in the Burkholderiaceae.</title>
        <authorList>
            <person name="Estrada-de los Santos P."/>
            <person name="Palmer M."/>
            <person name="Chavez-Ramirez B."/>
            <person name="Beukes C."/>
            <person name="Steenkamp E.T."/>
            <person name="Hirsch A.M."/>
            <person name="Manyaka P."/>
            <person name="Maluk M."/>
            <person name="Lafos M."/>
            <person name="Crook M."/>
            <person name="Gross E."/>
            <person name="Simon M.F."/>
            <person name="Bueno dos Reis Junior F."/>
            <person name="Poole P.S."/>
            <person name="Venter S.N."/>
            <person name="James E.K."/>
        </authorList>
    </citation>
    <scope>NUCLEOTIDE SEQUENCE [LARGE SCALE GENOMIC DNA]</scope>
    <source>
        <strain evidence="7 8">GP25-8</strain>
    </source>
</reference>
<feature type="transmembrane region" description="Helical" evidence="6">
    <location>
        <begin position="262"/>
        <end position="285"/>
    </location>
</feature>
<keyword evidence="8" id="KW-1185">Reference proteome</keyword>
<keyword evidence="5 6" id="KW-0472">Membrane</keyword>
<evidence type="ECO:0000313" key="8">
    <source>
        <dbReference type="Proteomes" id="UP000235347"/>
    </source>
</evidence>
<accession>A0A2N7W698</accession>
<feature type="transmembrane region" description="Helical" evidence="6">
    <location>
        <begin position="227"/>
        <end position="250"/>
    </location>
</feature>
<comment type="similarity">
    <text evidence="2">Belongs to the autoinducer-2 exporter (AI-2E) (TC 2.A.86) family.</text>
</comment>
<comment type="subcellular location">
    <subcellularLocation>
        <location evidence="1">Membrane</location>
        <topology evidence="1">Multi-pass membrane protein</topology>
    </subcellularLocation>
</comment>
<dbReference type="PANTHER" id="PTHR21716:SF4">
    <property type="entry name" value="TRANSMEMBRANE PROTEIN 245"/>
    <property type="match status" value="1"/>
</dbReference>
<dbReference type="EMBL" id="PNYB01000008">
    <property type="protein sequence ID" value="PMS24924.1"/>
    <property type="molecule type" value="Genomic_DNA"/>
</dbReference>
<sequence length="367" mass="39630">MTTLFGTRAVHALLLAGLIALGIVVLRPFLIPITWAFIIAYMTWPAYERLIAVTRNRRSLAALLMTLLVMLGLVVPVLLLTMPLTKETMAFGRQLAAWMADGDHVLPRSVRSIPWLGAGLQTVFDDIAREPSAWRAQFSQWGNRWIGEAAQLAGSLGRNAVKFGFALLTLFFAYRDGRTLLEQVRRSLWPYLGKRLDLYLAAIGAVCHSVVRGIVLTAAAQGVLAGIGYWAAGVGAPLLLATLTALAALLPFGTPLVWAPAGIVLIINGDTWAGIGLLLWGALVVSWIDNLIRPLVISSTGRVPFLLVVFGILGGVLAFGFVGIFIGPFVIATLLAVWREWQADLINDESLGAIGGRSDTPSDTKRQ</sequence>
<name>A0A2N7W698_9BURK</name>
<feature type="transmembrane region" description="Helical" evidence="6">
    <location>
        <begin position="198"/>
        <end position="221"/>
    </location>
</feature>
<comment type="caution">
    <text evidence="7">The sequence shown here is derived from an EMBL/GenBank/DDBJ whole genome shotgun (WGS) entry which is preliminary data.</text>
</comment>
<dbReference type="Proteomes" id="UP000235347">
    <property type="component" value="Unassembled WGS sequence"/>
</dbReference>
<evidence type="ECO:0000256" key="4">
    <source>
        <dbReference type="ARBA" id="ARBA00022989"/>
    </source>
</evidence>
<dbReference type="RefSeq" id="WP_102609926.1">
    <property type="nucleotide sequence ID" value="NZ_CADIKD010000002.1"/>
</dbReference>
<evidence type="ECO:0000256" key="2">
    <source>
        <dbReference type="ARBA" id="ARBA00009773"/>
    </source>
</evidence>
<evidence type="ECO:0000256" key="3">
    <source>
        <dbReference type="ARBA" id="ARBA00022692"/>
    </source>
</evidence>
<dbReference type="GO" id="GO:0016020">
    <property type="term" value="C:membrane"/>
    <property type="evidence" value="ECO:0007669"/>
    <property type="project" value="UniProtKB-SubCell"/>
</dbReference>
<evidence type="ECO:0000256" key="5">
    <source>
        <dbReference type="ARBA" id="ARBA00023136"/>
    </source>
</evidence>
<dbReference type="InterPro" id="IPR002549">
    <property type="entry name" value="AI-2E-like"/>
</dbReference>
<keyword evidence="3 6" id="KW-0812">Transmembrane</keyword>
<dbReference type="PANTHER" id="PTHR21716">
    <property type="entry name" value="TRANSMEMBRANE PROTEIN"/>
    <property type="match status" value="1"/>
</dbReference>
<feature type="transmembrane region" description="Helical" evidence="6">
    <location>
        <begin position="12"/>
        <end position="39"/>
    </location>
</feature>
<gene>
    <name evidence="7" type="ORF">C0Z19_11385</name>
</gene>
<feature type="transmembrane region" description="Helical" evidence="6">
    <location>
        <begin position="60"/>
        <end position="82"/>
    </location>
</feature>
<keyword evidence="4 6" id="KW-1133">Transmembrane helix</keyword>